<gene>
    <name evidence="1" type="ORF">PIB30_012766</name>
</gene>
<evidence type="ECO:0000313" key="1">
    <source>
        <dbReference type="EMBL" id="MED6131758.1"/>
    </source>
</evidence>
<proteinExistence type="predicted"/>
<sequence>MRLSKESTSSRMSNGMTFVEWILSIGDGLIGDNVDGESIVKIPSELLLSGEEKGMHNLVSFVEVTESERTPARRNSTIWRRQLLQIAPAAVTAHSSLHVARRTQATAASTLAPSTASTVHARTSLRRQPLTLPPPTFRRCLQPVLTHQQPLPSSSSCCSSAATRFCRLFFYFVLLTHHCQALPSSSSSPGSAFSLIQPPSFQFLKPTVVAGLAADQSSPTLCLHYEGGQGFIGFGGYLVPSLNDNPA</sequence>
<organism evidence="1 2">
    <name type="scientific">Stylosanthes scabra</name>
    <dbReference type="NCBI Taxonomy" id="79078"/>
    <lineage>
        <taxon>Eukaryota</taxon>
        <taxon>Viridiplantae</taxon>
        <taxon>Streptophyta</taxon>
        <taxon>Embryophyta</taxon>
        <taxon>Tracheophyta</taxon>
        <taxon>Spermatophyta</taxon>
        <taxon>Magnoliopsida</taxon>
        <taxon>eudicotyledons</taxon>
        <taxon>Gunneridae</taxon>
        <taxon>Pentapetalae</taxon>
        <taxon>rosids</taxon>
        <taxon>fabids</taxon>
        <taxon>Fabales</taxon>
        <taxon>Fabaceae</taxon>
        <taxon>Papilionoideae</taxon>
        <taxon>50 kb inversion clade</taxon>
        <taxon>dalbergioids sensu lato</taxon>
        <taxon>Dalbergieae</taxon>
        <taxon>Pterocarpus clade</taxon>
        <taxon>Stylosanthes</taxon>
    </lineage>
</organism>
<evidence type="ECO:0000313" key="2">
    <source>
        <dbReference type="Proteomes" id="UP001341840"/>
    </source>
</evidence>
<reference evidence="1 2" key="1">
    <citation type="journal article" date="2023" name="Plants (Basel)">
        <title>Bridging the Gap: Combining Genomics and Transcriptomics Approaches to Understand Stylosanthes scabra, an Orphan Legume from the Brazilian Caatinga.</title>
        <authorList>
            <person name="Ferreira-Neto J.R.C."/>
            <person name="da Silva M.D."/>
            <person name="Binneck E."/>
            <person name="de Melo N.F."/>
            <person name="da Silva R.H."/>
            <person name="de Melo A.L.T.M."/>
            <person name="Pandolfi V."/>
            <person name="Bustamante F.O."/>
            <person name="Brasileiro-Vidal A.C."/>
            <person name="Benko-Iseppon A.M."/>
        </authorList>
    </citation>
    <scope>NUCLEOTIDE SEQUENCE [LARGE SCALE GENOMIC DNA]</scope>
    <source>
        <tissue evidence="1">Leaves</tissue>
    </source>
</reference>
<dbReference type="Proteomes" id="UP001341840">
    <property type="component" value="Unassembled WGS sequence"/>
</dbReference>
<comment type="caution">
    <text evidence="1">The sequence shown here is derived from an EMBL/GenBank/DDBJ whole genome shotgun (WGS) entry which is preliminary data.</text>
</comment>
<name>A0ABU6S6M1_9FABA</name>
<dbReference type="EMBL" id="JASCZI010060447">
    <property type="protein sequence ID" value="MED6131758.1"/>
    <property type="molecule type" value="Genomic_DNA"/>
</dbReference>
<protein>
    <submittedName>
        <fullName evidence="1">Uncharacterized protein</fullName>
    </submittedName>
</protein>
<keyword evidence="2" id="KW-1185">Reference proteome</keyword>
<accession>A0ABU6S6M1</accession>